<feature type="transmembrane region" description="Helical" evidence="1">
    <location>
        <begin position="40"/>
        <end position="58"/>
    </location>
</feature>
<evidence type="ECO:0000313" key="3">
    <source>
        <dbReference type="Proteomes" id="UP000605024"/>
    </source>
</evidence>
<dbReference type="EMBL" id="JACXSK010000024">
    <property type="protein sequence ID" value="MBD3125664.1"/>
    <property type="molecule type" value="Genomic_DNA"/>
</dbReference>
<feature type="transmembrane region" description="Helical" evidence="1">
    <location>
        <begin position="92"/>
        <end position="109"/>
    </location>
</feature>
<gene>
    <name evidence="2" type="ORF">ID160_23705</name>
</gene>
<feature type="transmembrane region" description="Helical" evidence="1">
    <location>
        <begin position="161"/>
        <end position="184"/>
    </location>
</feature>
<proteinExistence type="predicted"/>
<name>A0A8I0G9C8_CITBR</name>
<feature type="transmembrane region" description="Helical" evidence="1">
    <location>
        <begin position="65"/>
        <end position="86"/>
    </location>
</feature>
<comment type="caution">
    <text evidence="2">The sequence shown here is derived from an EMBL/GenBank/DDBJ whole genome shotgun (WGS) entry which is preliminary data.</text>
</comment>
<keyword evidence="1" id="KW-1133">Transmembrane helix</keyword>
<feature type="transmembrane region" description="Helical" evidence="1">
    <location>
        <begin position="353"/>
        <end position="373"/>
    </location>
</feature>
<keyword evidence="1" id="KW-0472">Membrane</keyword>
<protein>
    <submittedName>
        <fullName evidence="2">Uncharacterized protein</fullName>
    </submittedName>
</protein>
<feature type="transmembrane region" description="Helical" evidence="1">
    <location>
        <begin position="380"/>
        <end position="400"/>
    </location>
</feature>
<evidence type="ECO:0000313" key="2">
    <source>
        <dbReference type="EMBL" id="MBD3125664.1"/>
    </source>
</evidence>
<feature type="transmembrane region" description="Helical" evidence="1">
    <location>
        <begin position="121"/>
        <end position="149"/>
    </location>
</feature>
<evidence type="ECO:0000256" key="1">
    <source>
        <dbReference type="SAM" id="Phobius"/>
    </source>
</evidence>
<reference evidence="2" key="1">
    <citation type="submission" date="2020-09" db="EMBL/GenBank/DDBJ databases">
        <title>Characterization of IncC plasmids in Enterobacterales of food-producing animals originating from China.</title>
        <authorList>
            <person name="Zhang Y."/>
            <person name="Lei C.-W."/>
        </authorList>
    </citation>
    <scope>NUCLEOTIDE SEQUENCE</scope>
    <source>
        <strain evidence="2">CC1</strain>
    </source>
</reference>
<dbReference type="Proteomes" id="UP000605024">
    <property type="component" value="Unassembled WGS sequence"/>
</dbReference>
<dbReference type="RefSeq" id="WP_145981097.1">
    <property type="nucleotide sequence ID" value="NZ_CP099374.1"/>
</dbReference>
<feature type="transmembrane region" description="Helical" evidence="1">
    <location>
        <begin position="326"/>
        <end position="347"/>
    </location>
</feature>
<accession>A0A8I0G9C8</accession>
<keyword evidence="1" id="KW-0812">Transmembrane</keyword>
<sequence>MSVDSTIQYNESLTGHYNSWQPVIMAWWWGKLNLIDSGPGIFLIQNQICYWLGLYLLSMTLHRRIGYLSVAVLIVGAAPQVLLVTAQIWKDVVFSSLMILAIGLTFNSIENKLFSITRLIVLVVIMSLACGSKTNGIPVALVIMAWWFYNDDNCKNVVRKLSLYIGSNAIIILLPVIIVSTLNVTKTSPLQYIQSYDLLGMGIAEGEVLLPDYIVRKVGIDKENAKSFYWAGSNNLMFYGTKAGNLTSVDDSEVSALSKKWMQEIMNSPLTYLNVRLDTFRELLRVGSGTPAWVVQEGSVENPWGIKFSPNKASSLYMETIKSMPYIYLPWIYLLLSLMSTIAFLFTRNGIKSIGLLLGISCFIFAAPHFFITPASDYRYLHFSILCAMIQFVILLGFMIKMDK</sequence>
<dbReference type="AlphaFoldDB" id="A0A8I0G9C8"/>
<organism evidence="2 3">
    <name type="scientific">Citrobacter braakii</name>
    <dbReference type="NCBI Taxonomy" id="57706"/>
    <lineage>
        <taxon>Bacteria</taxon>
        <taxon>Pseudomonadati</taxon>
        <taxon>Pseudomonadota</taxon>
        <taxon>Gammaproteobacteria</taxon>
        <taxon>Enterobacterales</taxon>
        <taxon>Enterobacteriaceae</taxon>
        <taxon>Citrobacter</taxon>
        <taxon>Citrobacter freundii complex</taxon>
    </lineage>
</organism>